<gene>
    <name evidence="3" type="ORF">E0H50_40055</name>
</gene>
<feature type="region of interest" description="Disordered" evidence="1">
    <location>
        <begin position="1"/>
        <end position="27"/>
    </location>
</feature>
<dbReference type="Proteomes" id="UP000292695">
    <property type="component" value="Unassembled WGS sequence"/>
</dbReference>
<sequence length="233" mass="26197">MRTQQENREQRAQPRRRRRNRTSVDDDLERAEDVELHRPSLAGVDVLLRPVQDEDVALFQRFAVEPGLIGLDWNGFRDAQAPVRRYAEDGFLGTDNGRLMVRTGSETAGFVSWRSGSFDGRTTYWEIGIALLPEYRGRGIGWRAQALLTAYLFEHTSVHRIQAATHPENIAEQKSLEKAGFRLEGVIRGCEFRGGKLRDGYLYSRLRDDPAPELGNGSVTGSGATPVEEPLAD</sequence>
<keyword evidence="4" id="KW-1185">Reference proteome</keyword>
<dbReference type="InterPro" id="IPR051908">
    <property type="entry name" value="Ribosomal_N-acetyltransferase"/>
</dbReference>
<dbReference type="Pfam" id="PF13302">
    <property type="entry name" value="Acetyltransf_3"/>
    <property type="match status" value="1"/>
</dbReference>
<dbReference type="AlphaFoldDB" id="A0A4R0I2H5"/>
<feature type="domain" description="N-acetyltransferase" evidence="2">
    <location>
        <begin position="46"/>
        <end position="208"/>
    </location>
</feature>
<dbReference type="PROSITE" id="PS51186">
    <property type="entry name" value="GNAT"/>
    <property type="match status" value="1"/>
</dbReference>
<dbReference type="SUPFAM" id="SSF55729">
    <property type="entry name" value="Acyl-CoA N-acyltransferases (Nat)"/>
    <property type="match status" value="1"/>
</dbReference>
<feature type="region of interest" description="Disordered" evidence="1">
    <location>
        <begin position="210"/>
        <end position="233"/>
    </location>
</feature>
<dbReference type="PANTHER" id="PTHR43441">
    <property type="entry name" value="RIBOSOMAL-PROTEIN-SERINE ACETYLTRANSFERASE"/>
    <property type="match status" value="1"/>
</dbReference>
<evidence type="ECO:0000256" key="1">
    <source>
        <dbReference type="SAM" id="MobiDB-lite"/>
    </source>
</evidence>
<dbReference type="GO" id="GO:1990189">
    <property type="term" value="F:protein N-terminal-serine acetyltransferase activity"/>
    <property type="evidence" value="ECO:0007669"/>
    <property type="project" value="TreeGrafter"/>
</dbReference>
<evidence type="ECO:0000313" key="3">
    <source>
        <dbReference type="EMBL" id="TCC17113.1"/>
    </source>
</evidence>
<accession>A0A4R0I2H5</accession>
<evidence type="ECO:0000313" key="4">
    <source>
        <dbReference type="Proteomes" id="UP000292695"/>
    </source>
</evidence>
<dbReference type="Gene3D" id="3.40.630.30">
    <property type="match status" value="1"/>
</dbReference>
<evidence type="ECO:0000259" key="2">
    <source>
        <dbReference type="PROSITE" id="PS51186"/>
    </source>
</evidence>
<keyword evidence="3" id="KW-0808">Transferase</keyword>
<dbReference type="OrthoDB" id="9814648at2"/>
<protein>
    <submittedName>
        <fullName evidence="3">N-acetyltransferase</fullName>
    </submittedName>
</protein>
<reference evidence="3 4" key="1">
    <citation type="submission" date="2019-02" db="EMBL/GenBank/DDBJ databases">
        <title>Kribbella capetownensis sp. nov. and Kribbella speibonae sp. nov., isolated from soil.</title>
        <authorList>
            <person name="Curtis S.M."/>
            <person name="Norton I."/>
            <person name="Everest G.J."/>
            <person name="Meyers P.R."/>
        </authorList>
    </citation>
    <scope>NUCLEOTIDE SEQUENCE [LARGE SCALE GENOMIC DNA]</scope>
    <source>
        <strain evidence="3 4">DSM 27082</strain>
    </source>
</reference>
<dbReference type="RefSeq" id="WP_131296388.1">
    <property type="nucleotide sequence ID" value="NZ_SJKA01000027.1"/>
</dbReference>
<feature type="compositionally biased region" description="Basic and acidic residues" evidence="1">
    <location>
        <begin position="1"/>
        <end position="12"/>
    </location>
</feature>
<comment type="caution">
    <text evidence="3">The sequence shown here is derived from an EMBL/GenBank/DDBJ whole genome shotgun (WGS) entry which is preliminary data.</text>
</comment>
<name>A0A4R0I2H5_9ACTN</name>
<dbReference type="CDD" id="cd04301">
    <property type="entry name" value="NAT_SF"/>
    <property type="match status" value="1"/>
</dbReference>
<dbReference type="InterPro" id="IPR016181">
    <property type="entry name" value="Acyl_CoA_acyltransferase"/>
</dbReference>
<dbReference type="InterPro" id="IPR000182">
    <property type="entry name" value="GNAT_dom"/>
</dbReference>
<dbReference type="EMBL" id="SJKA01000027">
    <property type="protein sequence ID" value="TCC17113.1"/>
    <property type="molecule type" value="Genomic_DNA"/>
</dbReference>
<organism evidence="3 4">
    <name type="scientific">Kribbella sindirgiensis</name>
    <dbReference type="NCBI Taxonomy" id="1124744"/>
    <lineage>
        <taxon>Bacteria</taxon>
        <taxon>Bacillati</taxon>
        <taxon>Actinomycetota</taxon>
        <taxon>Actinomycetes</taxon>
        <taxon>Propionibacteriales</taxon>
        <taxon>Kribbellaceae</taxon>
        <taxon>Kribbella</taxon>
    </lineage>
</organism>
<dbReference type="PANTHER" id="PTHR43441:SF2">
    <property type="entry name" value="FAMILY ACETYLTRANSFERASE, PUTATIVE (AFU_ORTHOLOGUE AFUA_7G00850)-RELATED"/>
    <property type="match status" value="1"/>
</dbReference>
<dbReference type="GO" id="GO:0008999">
    <property type="term" value="F:protein-N-terminal-alanine acetyltransferase activity"/>
    <property type="evidence" value="ECO:0007669"/>
    <property type="project" value="TreeGrafter"/>
</dbReference>
<proteinExistence type="predicted"/>
<dbReference type="GO" id="GO:0005737">
    <property type="term" value="C:cytoplasm"/>
    <property type="evidence" value="ECO:0007669"/>
    <property type="project" value="TreeGrafter"/>
</dbReference>